<organism evidence="8 9">
    <name type="scientific">Pseudonocardia yuanmonensis</name>
    <dbReference type="NCBI Taxonomy" id="1095914"/>
    <lineage>
        <taxon>Bacteria</taxon>
        <taxon>Bacillati</taxon>
        <taxon>Actinomycetota</taxon>
        <taxon>Actinomycetes</taxon>
        <taxon>Pseudonocardiales</taxon>
        <taxon>Pseudonocardiaceae</taxon>
        <taxon>Pseudonocardia</taxon>
    </lineage>
</organism>
<dbReference type="PROSITE" id="PS51352">
    <property type="entry name" value="THIOREDOXIN_2"/>
    <property type="match status" value="1"/>
</dbReference>
<protein>
    <recommendedName>
        <fullName evidence="7">Thioredoxin domain-containing protein</fullName>
    </recommendedName>
</protein>
<accession>A0ABP8WYR5</accession>
<evidence type="ECO:0000313" key="8">
    <source>
        <dbReference type="EMBL" id="GAA4697816.1"/>
    </source>
</evidence>
<evidence type="ECO:0000313" key="9">
    <source>
        <dbReference type="Proteomes" id="UP001500325"/>
    </source>
</evidence>
<evidence type="ECO:0000256" key="3">
    <source>
        <dbReference type="ARBA" id="ARBA00022968"/>
    </source>
</evidence>
<dbReference type="CDD" id="cd02966">
    <property type="entry name" value="TlpA_like_family"/>
    <property type="match status" value="1"/>
</dbReference>
<dbReference type="Proteomes" id="UP001500325">
    <property type="component" value="Unassembled WGS sequence"/>
</dbReference>
<reference evidence="9" key="1">
    <citation type="journal article" date="2019" name="Int. J. Syst. Evol. Microbiol.">
        <title>The Global Catalogue of Microorganisms (GCM) 10K type strain sequencing project: providing services to taxonomists for standard genome sequencing and annotation.</title>
        <authorList>
            <consortium name="The Broad Institute Genomics Platform"/>
            <consortium name="The Broad Institute Genome Sequencing Center for Infectious Disease"/>
            <person name="Wu L."/>
            <person name="Ma J."/>
        </authorList>
    </citation>
    <scope>NUCLEOTIDE SEQUENCE [LARGE SCALE GENOMIC DNA]</scope>
    <source>
        <strain evidence="9">JCM 18055</strain>
    </source>
</reference>
<dbReference type="Gene3D" id="3.40.30.10">
    <property type="entry name" value="Glutaredoxin"/>
    <property type="match status" value="1"/>
</dbReference>
<evidence type="ECO:0000256" key="6">
    <source>
        <dbReference type="SAM" id="Phobius"/>
    </source>
</evidence>
<evidence type="ECO:0000256" key="4">
    <source>
        <dbReference type="ARBA" id="ARBA00023157"/>
    </source>
</evidence>
<keyword evidence="2" id="KW-0201">Cytochrome c-type biogenesis</keyword>
<feature type="domain" description="Thioredoxin" evidence="7">
    <location>
        <begin position="76"/>
        <end position="217"/>
    </location>
</feature>
<keyword evidence="6" id="KW-1133">Transmembrane helix</keyword>
<keyword evidence="3" id="KW-0735">Signal-anchor</keyword>
<dbReference type="InterPro" id="IPR050553">
    <property type="entry name" value="Thioredoxin_ResA/DsbE_sf"/>
</dbReference>
<keyword evidence="5" id="KW-0676">Redox-active center</keyword>
<dbReference type="RefSeq" id="WP_345382163.1">
    <property type="nucleotide sequence ID" value="NZ_BAABIC010000013.1"/>
</dbReference>
<dbReference type="InterPro" id="IPR013740">
    <property type="entry name" value="Redoxin"/>
</dbReference>
<proteinExistence type="predicted"/>
<evidence type="ECO:0000256" key="1">
    <source>
        <dbReference type="ARBA" id="ARBA00004196"/>
    </source>
</evidence>
<dbReference type="PANTHER" id="PTHR42852:SF6">
    <property type="entry name" value="THIOL:DISULFIDE INTERCHANGE PROTEIN DSBE"/>
    <property type="match status" value="1"/>
</dbReference>
<dbReference type="Pfam" id="PF08534">
    <property type="entry name" value="Redoxin"/>
    <property type="match status" value="1"/>
</dbReference>
<keyword evidence="6" id="KW-0812">Transmembrane</keyword>
<keyword evidence="6" id="KW-0472">Membrane</keyword>
<dbReference type="SUPFAM" id="SSF52833">
    <property type="entry name" value="Thioredoxin-like"/>
    <property type="match status" value="1"/>
</dbReference>
<sequence length="217" mass="21465">MSEGPRATLRRHRSELVSTAVVLVLVVIGVVALWPRDQAPSEPSSGGTASATAAPDPARLAGLRAAAALPACPSGTGGAGPLAGVTAPCLADGTPVDVGGALAGRPALVNVWASWCAPCREELPAIAEYAARPGAVPVLLVDIQDTDEAALALLAELGVRLPSVTDPDGALRAALAVPPAIPASYVVRADGSVARVDPPVPFGSADDVAAAVGKLSS</sequence>
<comment type="caution">
    <text evidence="8">The sequence shown here is derived from an EMBL/GenBank/DDBJ whole genome shotgun (WGS) entry which is preliminary data.</text>
</comment>
<dbReference type="InterPro" id="IPR013766">
    <property type="entry name" value="Thioredoxin_domain"/>
</dbReference>
<dbReference type="InterPro" id="IPR036249">
    <property type="entry name" value="Thioredoxin-like_sf"/>
</dbReference>
<name>A0ABP8WYR5_9PSEU</name>
<dbReference type="PROSITE" id="PS00194">
    <property type="entry name" value="THIOREDOXIN_1"/>
    <property type="match status" value="1"/>
</dbReference>
<evidence type="ECO:0000256" key="5">
    <source>
        <dbReference type="ARBA" id="ARBA00023284"/>
    </source>
</evidence>
<evidence type="ECO:0000259" key="7">
    <source>
        <dbReference type="PROSITE" id="PS51352"/>
    </source>
</evidence>
<keyword evidence="9" id="KW-1185">Reference proteome</keyword>
<evidence type="ECO:0000256" key="2">
    <source>
        <dbReference type="ARBA" id="ARBA00022748"/>
    </source>
</evidence>
<dbReference type="InterPro" id="IPR017937">
    <property type="entry name" value="Thioredoxin_CS"/>
</dbReference>
<keyword evidence="4" id="KW-1015">Disulfide bond</keyword>
<gene>
    <name evidence="8" type="ORF">GCM10023215_40240</name>
</gene>
<feature type="transmembrane region" description="Helical" evidence="6">
    <location>
        <begin position="16"/>
        <end position="34"/>
    </location>
</feature>
<dbReference type="PANTHER" id="PTHR42852">
    <property type="entry name" value="THIOL:DISULFIDE INTERCHANGE PROTEIN DSBE"/>
    <property type="match status" value="1"/>
</dbReference>
<comment type="subcellular location">
    <subcellularLocation>
        <location evidence="1">Cell envelope</location>
    </subcellularLocation>
</comment>
<dbReference type="EMBL" id="BAABIC010000013">
    <property type="protein sequence ID" value="GAA4697816.1"/>
    <property type="molecule type" value="Genomic_DNA"/>
</dbReference>